<evidence type="ECO:0000313" key="14">
    <source>
        <dbReference type="EMBL" id="SPQ98978.1"/>
    </source>
</evidence>
<feature type="region of interest" description="Disordered" evidence="9">
    <location>
        <begin position="1466"/>
        <end position="1516"/>
    </location>
</feature>
<feature type="domain" description="Myosin motor" evidence="12">
    <location>
        <begin position="9"/>
        <end position="693"/>
    </location>
</feature>
<keyword evidence="14" id="KW-0496">Mitochondrion</keyword>
<dbReference type="Gene3D" id="1.10.10.820">
    <property type="match status" value="1"/>
</dbReference>
<evidence type="ECO:0000256" key="2">
    <source>
        <dbReference type="ARBA" id="ARBA00022741"/>
    </source>
</evidence>
<evidence type="ECO:0000256" key="7">
    <source>
        <dbReference type="PROSITE-ProRule" id="PRU00192"/>
    </source>
</evidence>
<evidence type="ECO:0000256" key="6">
    <source>
        <dbReference type="ARBA" id="ARBA00023203"/>
    </source>
</evidence>
<dbReference type="SUPFAM" id="SSF50044">
    <property type="entry name" value="SH3-domain"/>
    <property type="match status" value="1"/>
</dbReference>
<dbReference type="CDD" id="cd00201">
    <property type="entry name" value="WW"/>
    <property type="match status" value="1"/>
</dbReference>
<sequence>MDLSRPKGVGLNDLVLLGNATDASVTGNLQQRYMEDYIYTNIGPVLIAVNPFKQIPGIYTDAVIRKYKGRNTFELVPHVYALADQALRNLTSFRENQCIIITGESGSGKTETSKIVMQYIAACTGRSADVQRVKERMLASNPVLEAFGNAKTLRNDNSSRFGKYMRIEFNGRGDPVGGSISSYLLEKIRVVDPHAGERNFHIFYQVCAGLHGNDRQKYQVYGPDQYQYLSSSKCYTIPGTDDVKSFQATMNGLQALGATTTQMQSILSVLSAILWLGNVTFAEDHQEKSSVHDWDTLDLVASLLQVDTTELASAMTTRTIEMGQGTRAEVYTKPLTASDAYITRDTLAKALYARLFAFVVRLVNTSLALDGEASDAADPSSLIHIGLLDIYGFEIFKANSFEQLCINFVNERLQQVFIEQTLRAEQDEYRQEGIPWQDVQYYNNKPCCDLIEAKPGVFSILDDACNTSKGDAGFLSDLTSFFGGNAFLRGGTGHSFVIAHYAGDVQYAIQGFTLKNKDTLFDDLIQCLQRSTAPFVVDHGWDQIEVQRGQKKKPPTVGMLFKGQVTELMGELATCTPHYCRCIKPNETKRARDFDVQYTQNQVQYLGLVENIRVRQAGYAQKFPYDRFVARYAICCPAVWNARSNGSLSNPGRATAAILQQLQWTNGEHFAMGRTKVFIRHAESVFALETYREQVLNRSALTIQRAFKRFANQRVALQNAWDCYKAFEQRKERRPASVGRYHKGDYINLCLYKEITAQFNGDRILFADRILDVMLKGKRGMLRQLIKKVMHRDQARRFLSSKFVALTASSLFCMSMTPGDDVTGTPPRMVMEWRLSLQSISSIAMSPYADNVYVIESHSAIPVVQSCRRKTELIGLMVRQIKQSYRQQVPLHIAPAWPLTVTYKGHVSRIEVRFQQRPDGDVEETIQVDNGNIVVRVGHGIPGAMFQAPFQPREIDRTVQVRDVLEAIYEYNGNGVDELSIQIGDQLYLLLDDGDGWYRAELKNGQKGYIPASYVKRVPRGAKASPPPPQDHRPAPKAGPSKHAMASIMSDTDGEAADPRPYVGGGAGKDENPNAQAMQRLASAMKAPTGGPGPSAGARAQTWRAQHGQQQQQEQVGRVQDDDYADPTPGPPASRATATTGRPAASHQPDQQQQSPQRQSSRYPVHEPAGAGRPGGQRRPQQQAADANGDAQPRLTVRTTVLPKKAVGGGGGGPATLPANVVQESWPADDVSDAPADHEPPPSAGPRARAGPTGTAARQKPVKGPSTRTLHEADDPPSASEPAVKLPPRGGGAKRIKGSGAEINPDDWDDVPAPSQAVQGRGRPLPTTRYPAGSRPDTTPAPAAVQSRRMAPDRQASTKQPAAPPDEWNETGASEPVHSRATARQQRQQQWQQQKPPQARMHLQAAAALDEVEWSDTPEPVINRVSFIKPRTTGGDPGPLPKTTGGRAQNPMLADTVRVASGKLAAPSRNAAAGSTRISQKATSAATASSPSAIAAASASAPSGGKLDQAGQPDWQPYFDESSNAYYWYNARTGESSWDKPRNA</sequence>
<dbReference type="InterPro" id="IPR010926">
    <property type="entry name" value="Myosin_TH1"/>
</dbReference>
<evidence type="ECO:0000259" key="11">
    <source>
        <dbReference type="PROSITE" id="PS50020"/>
    </source>
</evidence>
<dbReference type="Gene3D" id="2.20.70.10">
    <property type="match status" value="1"/>
</dbReference>
<evidence type="ECO:0000256" key="9">
    <source>
        <dbReference type="SAM" id="MobiDB-lite"/>
    </source>
</evidence>
<evidence type="ECO:0000259" key="13">
    <source>
        <dbReference type="PROSITE" id="PS51757"/>
    </source>
</evidence>
<dbReference type="InterPro" id="IPR027417">
    <property type="entry name" value="P-loop_NTPase"/>
</dbReference>
<keyword evidence="1 7" id="KW-0728">SH3 domain</keyword>
<feature type="compositionally biased region" description="Low complexity" evidence="9">
    <location>
        <begin position="1177"/>
        <end position="1192"/>
    </location>
</feature>
<keyword evidence="5 8" id="KW-0505">Motor protein</keyword>
<keyword evidence="4 8" id="KW-0518">Myosin</keyword>
<geneLocation type="mitochondrion" evidence="14"/>
<dbReference type="Pfam" id="PF00018">
    <property type="entry name" value="SH3_1"/>
    <property type="match status" value="1"/>
</dbReference>
<dbReference type="Gene3D" id="1.20.5.4820">
    <property type="match status" value="1"/>
</dbReference>
<evidence type="ECO:0000313" key="15">
    <source>
        <dbReference type="Proteomes" id="UP000290189"/>
    </source>
</evidence>
<organism evidence="14 15">
    <name type="scientific">Plasmodiophora brassicae</name>
    <name type="common">Clubroot disease agent</name>
    <dbReference type="NCBI Taxonomy" id="37360"/>
    <lineage>
        <taxon>Eukaryota</taxon>
        <taxon>Sar</taxon>
        <taxon>Rhizaria</taxon>
        <taxon>Endomyxa</taxon>
        <taxon>Phytomyxea</taxon>
        <taxon>Plasmodiophorida</taxon>
        <taxon>Plasmodiophoridae</taxon>
        <taxon>Plasmodiophora</taxon>
    </lineage>
</organism>
<dbReference type="PROSITE" id="PS01159">
    <property type="entry name" value="WW_DOMAIN_1"/>
    <property type="match status" value="1"/>
</dbReference>
<dbReference type="GO" id="GO:0005737">
    <property type="term" value="C:cytoplasm"/>
    <property type="evidence" value="ECO:0007669"/>
    <property type="project" value="TreeGrafter"/>
</dbReference>
<dbReference type="GO" id="GO:0005886">
    <property type="term" value="C:plasma membrane"/>
    <property type="evidence" value="ECO:0007669"/>
    <property type="project" value="TreeGrafter"/>
</dbReference>
<dbReference type="InterPro" id="IPR001202">
    <property type="entry name" value="WW_dom"/>
</dbReference>
<proteinExistence type="inferred from homology"/>
<dbReference type="InterPro" id="IPR001452">
    <property type="entry name" value="SH3_domain"/>
</dbReference>
<name>A0A3P3YFL0_PLABS</name>
<feature type="compositionally biased region" description="Low complexity" evidence="9">
    <location>
        <begin position="1095"/>
        <end position="1118"/>
    </location>
</feature>
<evidence type="ECO:0000256" key="8">
    <source>
        <dbReference type="PROSITE-ProRule" id="PRU00782"/>
    </source>
</evidence>
<feature type="compositionally biased region" description="Low complexity" evidence="9">
    <location>
        <begin position="1245"/>
        <end position="1258"/>
    </location>
</feature>
<evidence type="ECO:0008006" key="16">
    <source>
        <dbReference type="Google" id="ProtNLM"/>
    </source>
</evidence>
<dbReference type="SUPFAM" id="SSF51045">
    <property type="entry name" value="WW domain"/>
    <property type="match status" value="1"/>
</dbReference>
<evidence type="ECO:0000259" key="12">
    <source>
        <dbReference type="PROSITE" id="PS51456"/>
    </source>
</evidence>
<protein>
    <recommendedName>
        <fullName evidence="16">Myosin-1</fullName>
    </recommendedName>
</protein>
<dbReference type="SMART" id="SM00456">
    <property type="entry name" value="WW"/>
    <property type="match status" value="1"/>
</dbReference>
<feature type="region of interest" description="Disordered" evidence="9">
    <location>
        <begin position="1019"/>
        <end position="1073"/>
    </location>
</feature>
<evidence type="ECO:0000259" key="10">
    <source>
        <dbReference type="PROSITE" id="PS50002"/>
    </source>
</evidence>
<dbReference type="SMART" id="SM00242">
    <property type="entry name" value="MYSc"/>
    <property type="match status" value="1"/>
</dbReference>
<feature type="domain" description="WW" evidence="11">
    <location>
        <begin position="1509"/>
        <end position="1543"/>
    </location>
</feature>
<dbReference type="Pfam" id="PF00397">
    <property type="entry name" value="WW"/>
    <property type="match status" value="1"/>
</dbReference>
<evidence type="ECO:0000256" key="1">
    <source>
        <dbReference type="ARBA" id="ARBA00022443"/>
    </source>
</evidence>
<gene>
    <name evidence="14" type="ORF">PLBR_LOCUS6193</name>
</gene>
<comment type="similarity">
    <text evidence="8">Belongs to the TRAFAC class myosin-kinesin ATPase superfamily. Myosin family.</text>
</comment>
<reference evidence="14 15" key="1">
    <citation type="submission" date="2018-03" db="EMBL/GenBank/DDBJ databases">
        <authorList>
            <person name="Fogelqvist J."/>
        </authorList>
    </citation>
    <scope>NUCLEOTIDE SEQUENCE [LARGE SCALE GENOMIC DNA]</scope>
</reference>
<dbReference type="GO" id="GO:0051015">
    <property type="term" value="F:actin filament binding"/>
    <property type="evidence" value="ECO:0007669"/>
    <property type="project" value="TreeGrafter"/>
</dbReference>
<dbReference type="InterPro" id="IPR036028">
    <property type="entry name" value="SH3-like_dom_sf"/>
</dbReference>
<dbReference type="PROSITE" id="PS51456">
    <property type="entry name" value="MYOSIN_MOTOR"/>
    <property type="match status" value="1"/>
</dbReference>
<dbReference type="Gene3D" id="1.20.120.720">
    <property type="entry name" value="Myosin VI head, motor domain, U50 subdomain"/>
    <property type="match status" value="1"/>
</dbReference>
<evidence type="ECO:0000256" key="5">
    <source>
        <dbReference type="ARBA" id="ARBA00023175"/>
    </source>
</evidence>
<keyword evidence="2 8" id="KW-0547">Nucleotide-binding</keyword>
<evidence type="ECO:0000256" key="4">
    <source>
        <dbReference type="ARBA" id="ARBA00023123"/>
    </source>
</evidence>
<dbReference type="GO" id="GO:0006897">
    <property type="term" value="P:endocytosis"/>
    <property type="evidence" value="ECO:0007669"/>
    <property type="project" value="TreeGrafter"/>
</dbReference>
<dbReference type="GO" id="GO:0007015">
    <property type="term" value="P:actin filament organization"/>
    <property type="evidence" value="ECO:0007669"/>
    <property type="project" value="TreeGrafter"/>
</dbReference>
<dbReference type="Gene3D" id="1.20.58.530">
    <property type="match status" value="1"/>
</dbReference>
<dbReference type="GO" id="GO:0005524">
    <property type="term" value="F:ATP binding"/>
    <property type="evidence" value="ECO:0007669"/>
    <property type="project" value="UniProtKB-UniRule"/>
</dbReference>
<dbReference type="EMBL" id="OVEO01000010">
    <property type="protein sequence ID" value="SPQ98978.1"/>
    <property type="molecule type" value="Genomic_DNA"/>
</dbReference>
<dbReference type="PROSITE" id="PS51757">
    <property type="entry name" value="TH1"/>
    <property type="match status" value="1"/>
</dbReference>
<dbReference type="PROSITE" id="PS50020">
    <property type="entry name" value="WW_DOMAIN_2"/>
    <property type="match status" value="1"/>
</dbReference>
<dbReference type="SUPFAM" id="SSF52540">
    <property type="entry name" value="P-loop containing nucleoside triphosphate hydrolases"/>
    <property type="match status" value="1"/>
</dbReference>
<feature type="region of interest" description="Actin-binding" evidence="8">
    <location>
        <begin position="565"/>
        <end position="587"/>
    </location>
</feature>
<dbReference type="PANTHER" id="PTHR13140">
    <property type="entry name" value="MYOSIN"/>
    <property type="match status" value="1"/>
</dbReference>
<keyword evidence="6 8" id="KW-0009">Actin-binding</keyword>
<feature type="compositionally biased region" description="Low complexity" evidence="9">
    <location>
        <begin position="1148"/>
        <end position="1162"/>
    </location>
</feature>
<dbReference type="InterPro" id="IPR001609">
    <property type="entry name" value="Myosin_head_motor_dom-like"/>
</dbReference>
<feature type="compositionally biased region" description="Low complexity" evidence="9">
    <location>
        <begin position="1384"/>
        <end position="1398"/>
    </location>
</feature>
<dbReference type="InterPro" id="IPR036961">
    <property type="entry name" value="Kinesin_motor_dom_sf"/>
</dbReference>
<dbReference type="Pfam" id="PF00063">
    <property type="entry name" value="Myosin_head"/>
    <property type="match status" value="1"/>
</dbReference>
<dbReference type="InterPro" id="IPR036020">
    <property type="entry name" value="WW_dom_sf"/>
</dbReference>
<dbReference type="PRINTS" id="PR00193">
    <property type="entry name" value="MYOSINHEAVY"/>
</dbReference>
<dbReference type="PANTHER" id="PTHR13140:SF729">
    <property type="entry name" value="UNCONVENTIONAL MYOSIN-IE"/>
    <property type="match status" value="1"/>
</dbReference>
<dbReference type="Proteomes" id="UP000290189">
    <property type="component" value="Unassembled WGS sequence"/>
</dbReference>
<feature type="domain" description="TH1" evidence="13">
    <location>
        <begin position="731"/>
        <end position="939"/>
    </location>
</feature>
<dbReference type="CDD" id="cd00174">
    <property type="entry name" value="SH3"/>
    <property type="match status" value="1"/>
</dbReference>
<accession>A0A3P3YFL0</accession>
<dbReference type="Gene3D" id="2.30.30.40">
    <property type="entry name" value="SH3 Domains"/>
    <property type="match status" value="1"/>
</dbReference>
<dbReference type="GO" id="GO:0016459">
    <property type="term" value="C:myosin complex"/>
    <property type="evidence" value="ECO:0007669"/>
    <property type="project" value="UniProtKB-KW"/>
</dbReference>
<feature type="binding site" evidence="8">
    <location>
        <begin position="103"/>
        <end position="110"/>
    </location>
    <ligand>
        <name>ATP</name>
        <dbReference type="ChEBI" id="CHEBI:30616"/>
    </ligand>
</feature>
<keyword evidence="3 8" id="KW-0067">ATP-binding</keyword>
<dbReference type="Gene3D" id="3.40.850.10">
    <property type="entry name" value="Kinesin motor domain"/>
    <property type="match status" value="1"/>
</dbReference>
<feature type="domain" description="SH3" evidence="10">
    <location>
        <begin position="960"/>
        <end position="1020"/>
    </location>
</feature>
<dbReference type="PROSITE" id="PS50002">
    <property type="entry name" value="SH3"/>
    <property type="match status" value="1"/>
</dbReference>
<feature type="compositionally biased region" description="Low complexity" evidence="9">
    <location>
        <begin position="1482"/>
        <end position="1503"/>
    </location>
</feature>
<evidence type="ECO:0000256" key="3">
    <source>
        <dbReference type="ARBA" id="ARBA00022840"/>
    </source>
</evidence>
<dbReference type="Pfam" id="PF06017">
    <property type="entry name" value="Myosin_TH1"/>
    <property type="match status" value="1"/>
</dbReference>
<feature type="region of interest" description="Disordered" evidence="9">
    <location>
        <begin position="1424"/>
        <end position="1451"/>
    </location>
</feature>
<dbReference type="GO" id="GO:0000146">
    <property type="term" value="F:microfilament motor activity"/>
    <property type="evidence" value="ECO:0007669"/>
    <property type="project" value="TreeGrafter"/>
</dbReference>
<dbReference type="SMART" id="SM00326">
    <property type="entry name" value="SH3"/>
    <property type="match status" value="1"/>
</dbReference>
<dbReference type="FunFam" id="1.10.10.820:FF:000001">
    <property type="entry name" value="Myosin heavy chain"/>
    <property type="match status" value="1"/>
</dbReference>
<feature type="region of interest" description="Disordered" evidence="9">
    <location>
        <begin position="1085"/>
        <end position="1402"/>
    </location>
</feature>